<keyword evidence="1" id="KW-0001">2Fe-2S</keyword>
<evidence type="ECO:0000256" key="3">
    <source>
        <dbReference type="ARBA" id="ARBA00023004"/>
    </source>
</evidence>
<dbReference type="Proteomes" id="UP000193010">
    <property type="component" value="Unassembled WGS sequence"/>
</dbReference>
<dbReference type="PROSITE" id="PS51296">
    <property type="entry name" value="RIESKE"/>
    <property type="match status" value="1"/>
</dbReference>
<dbReference type="GO" id="GO:0016705">
    <property type="term" value="F:oxidoreductase activity, acting on paired donors, with incorporation or reduction of molecular oxygen"/>
    <property type="evidence" value="ECO:0007669"/>
    <property type="project" value="UniProtKB-ARBA"/>
</dbReference>
<reference evidence="6 7" key="1">
    <citation type="submission" date="2016-01" db="EMBL/GenBank/DDBJ databases">
        <title>The new phylogeny of the genus Mycobacterium.</title>
        <authorList>
            <person name="Tarcisio F."/>
            <person name="Conor M."/>
            <person name="Antonella G."/>
            <person name="Elisabetta G."/>
            <person name="Giulia F.S."/>
            <person name="Sara T."/>
            <person name="Anna F."/>
            <person name="Clotilde B."/>
            <person name="Roberto B."/>
            <person name="Veronica D.S."/>
            <person name="Fabio R."/>
            <person name="Monica P."/>
            <person name="Olivier J."/>
            <person name="Enrico T."/>
            <person name="Nicola S."/>
        </authorList>
    </citation>
    <scope>NUCLEOTIDE SEQUENCE [LARGE SCALE GENOMIC DNA]</scope>
    <source>
        <strain evidence="6 7">DSM 44852</strain>
    </source>
</reference>
<organism evidence="6 7">
    <name type="scientific">Mycobacterium florentinum</name>
    <dbReference type="NCBI Taxonomy" id="292462"/>
    <lineage>
        <taxon>Bacteria</taxon>
        <taxon>Bacillati</taxon>
        <taxon>Actinomycetota</taxon>
        <taxon>Actinomycetes</taxon>
        <taxon>Mycobacteriales</taxon>
        <taxon>Mycobacteriaceae</taxon>
        <taxon>Mycobacterium</taxon>
        <taxon>Mycobacterium simiae complex</taxon>
    </lineage>
</organism>
<evidence type="ECO:0000256" key="2">
    <source>
        <dbReference type="ARBA" id="ARBA00022723"/>
    </source>
</evidence>
<dbReference type="SUPFAM" id="SSF50022">
    <property type="entry name" value="ISP domain"/>
    <property type="match status" value="1"/>
</dbReference>
<name>A0A1X1UF38_MYCFL</name>
<protein>
    <submittedName>
        <fullName evidence="6">(2Fe-2S)-binding protein</fullName>
    </submittedName>
</protein>
<dbReference type="InterPro" id="IPR036922">
    <property type="entry name" value="Rieske_2Fe-2S_sf"/>
</dbReference>
<keyword evidence="2" id="KW-0479">Metal-binding</keyword>
<dbReference type="GO" id="GO:0051537">
    <property type="term" value="F:2 iron, 2 sulfur cluster binding"/>
    <property type="evidence" value="ECO:0007669"/>
    <property type="project" value="UniProtKB-KW"/>
</dbReference>
<evidence type="ECO:0000256" key="4">
    <source>
        <dbReference type="ARBA" id="ARBA00023014"/>
    </source>
</evidence>
<evidence type="ECO:0000313" key="7">
    <source>
        <dbReference type="Proteomes" id="UP000193010"/>
    </source>
</evidence>
<dbReference type="AlphaFoldDB" id="A0A1X1UF38"/>
<keyword evidence="7" id="KW-1185">Reference proteome</keyword>
<evidence type="ECO:0000259" key="5">
    <source>
        <dbReference type="PROSITE" id="PS51296"/>
    </source>
</evidence>
<dbReference type="GO" id="GO:0004497">
    <property type="term" value="F:monooxygenase activity"/>
    <property type="evidence" value="ECO:0007669"/>
    <property type="project" value="UniProtKB-ARBA"/>
</dbReference>
<dbReference type="GO" id="GO:0046872">
    <property type="term" value="F:metal ion binding"/>
    <property type="evidence" value="ECO:0007669"/>
    <property type="project" value="UniProtKB-KW"/>
</dbReference>
<gene>
    <name evidence="6" type="ORF">AWC05_14405</name>
</gene>
<accession>A0A1X1UF38</accession>
<dbReference type="PANTHER" id="PTHR21496:SF23">
    <property type="entry name" value="3-PHENYLPROPIONATE_CINNAMIC ACID DIOXYGENASE FERREDOXIN SUBUNIT"/>
    <property type="match status" value="1"/>
</dbReference>
<dbReference type="EMBL" id="LQOV01000007">
    <property type="protein sequence ID" value="ORV55434.1"/>
    <property type="molecule type" value="Genomic_DNA"/>
</dbReference>
<feature type="domain" description="Rieske" evidence="5">
    <location>
        <begin position="16"/>
        <end position="128"/>
    </location>
</feature>
<comment type="caution">
    <text evidence="6">The sequence shown here is derived from an EMBL/GenBank/DDBJ whole genome shotgun (WGS) entry which is preliminary data.</text>
</comment>
<evidence type="ECO:0000313" key="6">
    <source>
        <dbReference type="EMBL" id="ORV55434.1"/>
    </source>
</evidence>
<dbReference type="InterPro" id="IPR017941">
    <property type="entry name" value="Rieske_2Fe-2S"/>
</dbReference>
<dbReference type="PANTHER" id="PTHR21496">
    <property type="entry name" value="FERREDOXIN-RELATED"/>
    <property type="match status" value="1"/>
</dbReference>
<dbReference type="Gene3D" id="2.102.10.10">
    <property type="entry name" value="Rieske [2Fe-2S] iron-sulphur domain"/>
    <property type="match status" value="1"/>
</dbReference>
<proteinExistence type="predicted"/>
<keyword evidence="4" id="KW-0411">Iron-sulfur</keyword>
<dbReference type="Pfam" id="PF00355">
    <property type="entry name" value="Rieske"/>
    <property type="match status" value="1"/>
</dbReference>
<keyword evidence="3" id="KW-0408">Iron</keyword>
<sequence length="130" mass="14055">MRIGPGGGDSQVAQRRFVCSVDELPPGGMKLVDVGKFGVGVYNVHGALYAIVNYCSHEGAPLCLGLLGGTTESAPEAPGGIRRVRDGQIVRCPWHNWEFDITTGRNLADPRRRVRTYPVDVTDGEVYLTA</sequence>
<dbReference type="STRING" id="292462.AWC05_14405"/>
<evidence type="ECO:0000256" key="1">
    <source>
        <dbReference type="ARBA" id="ARBA00022714"/>
    </source>
</evidence>